<organism evidence="2 3">
    <name type="scientific">Araneus ventricosus</name>
    <name type="common">Orbweaver spider</name>
    <name type="synonym">Epeira ventricosa</name>
    <dbReference type="NCBI Taxonomy" id="182803"/>
    <lineage>
        <taxon>Eukaryota</taxon>
        <taxon>Metazoa</taxon>
        <taxon>Ecdysozoa</taxon>
        <taxon>Arthropoda</taxon>
        <taxon>Chelicerata</taxon>
        <taxon>Arachnida</taxon>
        <taxon>Araneae</taxon>
        <taxon>Araneomorphae</taxon>
        <taxon>Entelegynae</taxon>
        <taxon>Araneoidea</taxon>
        <taxon>Araneidae</taxon>
        <taxon>Araneus</taxon>
    </lineage>
</organism>
<feature type="region of interest" description="Disordered" evidence="1">
    <location>
        <begin position="35"/>
        <end position="57"/>
    </location>
</feature>
<accession>A0A4Y2S6S8</accession>
<sequence length="119" mass="13849">MTPELVLLLSKFRHHANGREFGPLSMISDATDPIHDESSVESGFEPGTLRSQCRDLTTRPPRPQLILEIKISGLQFGWMQVVESSLIPKKVIKLYRPEHKFQREMPDIRYDNIYCYQTF</sequence>
<comment type="caution">
    <text evidence="2">The sequence shown here is derived from an EMBL/GenBank/DDBJ whole genome shotgun (WGS) entry which is preliminary data.</text>
</comment>
<evidence type="ECO:0000313" key="3">
    <source>
        <dbReference type="Proteomes" id="UP000499080"/>
    </source>
</evidence>
<evidence type="ECO:0000313" key="2">
    <source>
        <dbReference type="EMBL" id="GBN83948.1"/>
    </source>
</evidence>
<dbReference type="AlphaFoldDB" id="A0A4Y2S6S8"/>
<dbReference type="Proteomes" id="UP000499080">
    <property type="component" value="Unassembled WGS sequence"/>
</dbReference>
<proteinExistence type="predicted"/>
<keyword evidence="3" id="KW-1185">Reference proteome</keyword>
<reference evidence="2 3" key="1">
    <citation type="journal article" date="2019" name="Sci. Rep.">
        <title>Orb-weaving spider Araneus ventricosus genome elucidates the spidroin gene catalogue.</title>
        <authorList>
            <person name="Kono N."/>
            <person name="Nakamura H."/>
            <person name="Ohtoshi R."/>
            <person name="Moran D.A.P."/>
            <person name="Shinohara A."/>
            <person name="Yoshida Y."/>
            <person name="Fujiwara M."/>
            <person name="Mori M."/>
            <person name="Tomita M."/>
            <person name="Arakawa K."/>
        </authorList>
    </citation>
    <scope>NUCLEOTIDE SEQUENCE [LARGE SCALE GENOMIC DNA]</scope>
</reference>
<protein>
    <submittedName>
        <fullName evidence="2">Uncharacterized protein</fullName>
    </submittedName>
</protein>
<evidence type="ECO:0000256" key="1">
    <source>
        <dbReference type="SAM" id="MobiDB-lite"/>
    </source>
</evidence>
<name>A0A4Y2S6S8_ARAVE</name>
<gene>
    <name evidence="2" type="ORF">AVEN_246276_1</name>
</gene>
<dbReference type="EMBL" id="BGPR01020155">
    <property type="protein sequence ID" value="GBN83948.1"/>
    <property type="molecule type" value="Genomic_DNA"/>
</dbReference>